<evidence type="ECO:0000256" key="10">
    <source>
        <dbReference type="ARBA" id="ARBA00022723"/>
    </source>
</evidence>
<evidence type="ECO:0000256" key="31">
    <source>
        <dbReference type="SAM" id="Phobius"/>
    </source>
</evidence>
<dbReference type="GeneID" id="101846816"/>
<evidence type="ECO:0000256" key="17">
    <source>
        <dbReference type="ARBA" id="ARBA00023157"/>
    </source>
</evidence>
<evidence type="ECO:0000256" key="15">
    <source>
        <dbReference type="ARBA" id="ARBA00022842"/>
    </source>
</evidence>
<dbReference type="PANTHER" id="PTHR11596:SF74">
    <property type="entry name" value="ALKALINE PHOSPHATASE, TISSUE-NONSPECIFIC ISOZYME"/>
    <property type="match status" value="1"/>
</dbReference>
<comment type="similarity">
    <text evidence="5 28">Belongs to the alkaline phosphatase family.</text>
</comment>
<evidence type="ECO:0000256" key="26">
    <source>
        <dbReference type="ARBA" id="ARBA00049444"/>
    </source>
</evidence>
<dbReference type="InterPro" id="IPR017850">
    <property type="entry name" value="Alkaline_phosphatase_core_sf"/>
</dbReference>
<keyword evidence="19" id="KW-0449">Lipoprotein</keyword>
<dbReference type="RefSeq" id="XP_012938482.1">
    <property type="nucleotide sequence ID" value="XM_013083028.2"/>
</dbReference>
<evidence type="ECO:0000256" key="13">
    <source>
        <dbReference type="ARBA" id="ARBA00022833"/>
    </source>
</evidence>
<evidence type="ECO:0000256" key="18">
    <source>
        <dbReference type="ARBA" id="ARBA00023180"/>
    </source>
</evidence>
<evidence type="ECO:0000256" key="20">
    <source>
        <dbReference type="ARBA" id="ARBA00036105"/>
    </source>
</evidence>
<keyword evidence="15 29" id="KW-0460">Magnesium</keyword>
<keyword evidence="10" id="KW-0479">Metal-binding</keyword>
<keyword evidence="18" id="KW-0325">Glycoprotein</keyword>
<keyword evidence="31" id="KW-0812">Transmembrane</keyword>
<evidence type="ECO:0000256" key="3">
    <source>
        <dbReference type="ARBA" id="ARBA00001947"/>
    </source>
</evidence>
<evidence type="ECO:0000256" key="22">
    <source>
        <dbReference type="ARBA" id="ARBA00037828"/>
    </source>
</evidence>
<dbReference type="InterPro" id="IPR001952">
    <property type="entry name" value="Alkaline_phosphatase"/>
</dbReference>
<feature type="transmembrane region" description="Helical" evidence="31">
    <location>
        <begin position="36"/>
        <end position="64"/>
    </location>
</feature>
<evidence type="ECO:0000256" key="19">
    <source>
        <dbReference type="ARBA" id="ARBA00023288"/>
    </source>
</evidence>
<evidence type="ECO:0000256" key="6">
    <source>
        <dbReference type="ARBA" id="ARBA00011738"/>
    </source>
</evidence>
<evidence type="ECO:0000256" key="12">
    <source>
        <dbReference type="ARBA" id="ARBA00022801"/>
    </source>
</evidence>
<evidence type="ECO:0000256" key="25">
    <source>
        <dbReference type="ARBA" id="ARBA00048929"/>
    </source>
</evidence>
<sequence>METDRLQDSFSAEDDAERILGSRNRRFAAKPCGKRCCITVTMLGGVMTLVVVGILMGVAAGVALNPPETQYRLEKEPVYWRNVAHDELQETLGQRNPLGVAKNVILFLGDGMGPTTVTAARILGGQKMKGRKGEEVKLSFDKFPFTGLSRTYNVDTQVTDSAASGTAYLTGVKTNQGMLGLSAHATRADCESSHGHDVHSILQWSLEAGKSVGVVTTTRVTHATPGASYSHTPERNWEADSDMPENSKCLDIAAQLVKNNPNISVIMGGGRSNFYTTQQNDPDPSSTAKGRRINTDLIQMWKDTQTKAGLSHSFVYDKEGLDRVDLMTTDRLLGLFNNTHMAYEVDRDPSKEPSIAEMTEKAIQILRKNEKGFFLLVEGGPIDHGHHATQASRALHDVLSMADAVDIATRVTKKEDTLVVVTADHSHTMTIAGYSHRGNPILGVANPSNNTLDEMPYTTLLYGNGISYTSPRQNLTDVDTEDSNYHQQSAVPMEMETHGGEDVAIYATGPQSFLYTGVHEQNYIPIVMAYASCVGDFAEDKQNCARFHTYVTETNINVNVPPAPSQAQTQDPNFATRLEQPLLLLCLALLTPIVAKLM</sequence>
<keyword evidence="7" id="KW-1003">Cell membrane</keyword>
<keyword evidence="12 29" id="KW-0378">Hydrolase</keyword>
<dbReference type="SMART" id="SM00098">
    <property type="entry name" value="alkPPc"/>
    <property type="match status" value="1"/>
</dbReference>
<evidence type="ECO:0000256" key="24">
    <source>
        <dbReference type="ARBA" id="ARBA00048778"/>
    </source>
</evidence>
<comment type="cofactor">
    <cofactor evidence="2">
        <name>Mg(2+)</name>
        <dbReference type="ChEBI" id="CHEBI:18420"/>
    </cofactor>
</comment>
<reference evidence="33" key="1">
    <citation type="submission" date="2025-08" db="UniProtKB">
        <authorList>
            <consortium name="RefSeq"/>
        </authorList>
    </citation>
    <scope>IDENTIFICATION</scope>
</reference>
<evidence type="ECO:0000256" key="21">
    <source>
        <dbReference type="ARBA" id="ARBA00036923"/>
    </source>
</evidence>
<keyword evidence="11" id="KW-0732">Signal</keyword>
<keyword evidence="14" id="KW-0106">Calcium</keyword>
<comment type="cofactor">
    <cofactor evidence="1">
        <name>Ca(2+)</name>
        <dbReference type="ChEBI" id="CHEBI:29108"/>
    </cofactor>
</comment>
<dbReference type="Gene3D" id="3.40.720.10">
    <property type="entry name" value="Alkaline Phosphatase, subunit A"/>
    <property type="match status" value="1"/>
</dbReference>
<evidence type="ECO:0000256" key="4">
    <source>
        <dbReference type="ARBA" id="ARBA00004193"/>
    </source>
</evidence>
<evidence type="ECO:0000256" key="5">
    <source>
        <dbReference type="ARBA" id="ARBA00005984"/>
    </source>
</evidence>
<evidence type="ECO:0000256" key="7">
    <source>
        <dbReference type="ARBA" id="ARBA00022475"/>
    </source>
</evidence>
<dbReference type="PANTHER" id="PTHR11596">
    <property type="entry name" value="ALKALINE PHOSPHATASE"/>
    <property type="match status" value="1"/>
</dbReference>
<dbReference type="PRINTS" id="PR00113">
    <property type="entry name" value="ALKPHPHTASE"/>
</dbReference>
<dbReference type="SUPFAM" id="SSF53649">
    <property type="entry name" value="Alkaline phosphatase-like"/>
    <property type="match status" value="1"/>
</dbReference>
<keyword evidence="31" id="KW-1133">Transmembrane helix</keyword>
<proteinExistence type="inferred from homology"/>
<evidence type="ECO:0000256" key="1">
    <source>
        <dbReference type="ARBA" id="ARBA00001913"/>
    </source>
</evidence>
<comment type="catalytic activity">
    <reaction evidence="27">
        <text>ADP + H2O = AMP + phosphate + H(+)</text>
        <dbReference type="Rhea" id="RHEA:61436"/>
        <dbReference type="ChEBI" id="CHEBI:15377"/>
        <dbReference type="ChEBI" id="CHEBI:15378"/>
        <dbReference type="ChEBI" id="CHEBI:43474"/>
        <dbReference type="ChEBI" id="CHEBI:456215"/>
        <dbReference type="ChEBI" id="CHEBI:456216"/>
    </reaction>
    <physiologicalReaction direction="left-to-right" evidence="27">
        <dbReference type="Rhea" id="RHEA:61437"/>
    </physiologicalReaction>
</comment>
<feature type="region of interest" description="Disordered" evidence="30">
    <location>
        <begin position="224"/>
        <end position="243"/>
    </location>
</feature>
<name>A0ABM1A0S0_APLCA</name>
<evidence type="ECO:0000256" key="9">
    <source>
        <dbReference type="ARBA" id="ARBA00022591"/>
    </source>
</evidence>
<evidence type="ECO:0000256" key="2">
    <source>
        <dbReference type="ARBA" id="ARBA00001946"/>
    </source>
</evidence>
<comment type="catalytic activity">
    <reaction evidence="21">
        <text>AMP + H2O = adenosine + phosphate</text>
        <dbReference type="Rhea" id="RHEA:29375"/>
        <dbReference type="ChEBI" id="CHEBI:15377"/>
        <dbReference type="ChEBI" id="CHEBI:16335"/>
        <dbReference type="ChEBI" id="CHEBI:43474"/>
        <dbReference type="ChEBI" id="CHEBI:456215"/>
    </reaction>
    <physiologicalReaction direction="left-to-right" evidence="21">
        <dbReference type="Rhea" id="RHEA:29376"/>
    </physiologicalReaction>
</comment>
<comment type="catalytic activity">
    <reaction evidence="26">
        <text>pyridoxal 5'-phosphate + H2O = pyridoxal + phosphate</text>
        <dbReference type="Rhea" id="RHEA:20533"/>
        <dbReference type="ChEBI" id="CHEBI:15377"/>
        <dbReference type="ChEBI" id="CHEBI:17310"/>
        <dbReference type="ChEBI" id="CHEBI:43474"/>
        <dbReference type="ChEBI" id="CHEBI:597326"/>
    </reaction>
    <physiologicalReaction direction="left-to-right" evidence="26">
        <dbReference type="Rhea" id="RHEA:20534"/>
    </physiologicalReaction>
</comment>
<organism evidence="32 33">
    <name type="scientific">Aplysia californica</name>
    <name type="common">California sea hare</name>
    <dbReference type="NCBI Taxonomy" id="6500"/>
    <lineage>
        <taxon>Eukaryota</taxon>
        <taxon>Metazoa</taxon>
        <taxon>Spiralia</taxon>
        <taxon>Lophotrochozoa</taxon>
        <taxon>Mollusca</taxon>
        <taxon>Gastropoda</taxon>
        <taxon>Heterobranchia</taxon>
        <taxon>Euthyneura</taxon>
        <taxon>Tectipleura</taxon>
        <taxon>Aplysiida</taxon>
        <taxon>Aplysioidea</taxon>
        <taxon>Aplysiidae</taxon>
        <taxon>Aplysia</taxon>
    </lineage>
</organism>
<evidence type="ECO:0000313" key="32">
    <source>
        <dbReference type="Proteomes" id="UP000694888"/>
    </source>
</evidence>
<keyword evidence="32" id="KW-1185">Reference proteome</keyword>
<evidence type="ECO:0000256" key="28">
    <source>
        <dbReference type="RuleBase" id="RU003946"/>
    </source>
</evidence>
<evidence type="ECO:0000256" key="8">
    <source>
        <dbReference type="ARBA" id="ARBA00022553"/>
    </source>
</evidence>
<keyword evidence="13 29" id="KW-0862">Zinc</keyword>
<evidence type="ECO:0000256" key="30">
    <source>
        <dbReference type="SAM" id="MobiDB-lite"/>
    </source>
</evidence>
<keyword evidence="8" id="KW-0597">Phosphoprotein</keyword>
<dbReference type="InterPro" id="IPR018299">
    <property type="entry name" value="Alkaline_phosphatase_AS"/>
</dbReference>
<dbReference type="EC" id="3.1.3.1" evidence="29"/>
<keyword evidence="17" id="KW-1015">Disulfide bond</keyword>
<evidence type="ECO:0000256" key="11">
    <source>
        <dbReference type="ARBA" id="ARBA00022729"/>
    </source>
</evidence>
<accession>A0ABM1A0S0</accession>
<dbReference type="CDD" id="cd16012">
    <property type="entry name" value="ALP"/>
    <property type="match status" value="1"/>
</dbReference>
<comment type="subunit">
    <text evidence="6">Homodimer.</text>
</comment>
<gene>
    <name evidence="33" type="primary">LOC101846816</name>
</gene>
<comment type="catalytic activity">
    <reaction evidence="20">
        <text>a phosphate monoester + H2O = an alcohol + phosphate</text>
        <dbReference type="Rhea" id="RHEA:15017"/>
        <dbReference type="ChEBI" id="CHEBI:15377"/>
        <dbReference type="ChEBI" id="CHEBI:30879"/>
        <dbReference type="ChEBI" id="CHEBI:43474"/>
        <dbReference type="ChEBI" id="CHEBI:67140"/>
        <dbReference type="EC" id="3.1.3.1"/>
    </reaction>
    <physiologicalReaction direction="left-to-right" evidence="20">
        <dbReference type="Rhea" id="RHEA:15018"/>
    </physiologicalReaction>
</comment>
<evidence type="ECO:0000256" key="27">
    <source>
        <dbReference type="ARBA" id="ARBA00049526"/>
    </source>
</evidence>
<comment type="catalytic activity">
    <reaction evidence="23">
        <text>diphosphate + H2O = 2 phosphate + H(+)</text>
        <dbReference type="Rhea" id="RHEA:24576"/>
        <dbReference type="ChEBI" id="CHEBI:15377"/>
        <dbReference type="ChEBI" id="CHEBI:15378"/>
        <dbReference type="ChEBI" id="CHEBI:33019"/>
        <dbReference type="ChEBI" id="CHEBI:43474"/>
    </reaction>
    <physiologicalReaction direction="left-to-right" evidence="23">
        <dbReference type="Rhea" id="RHEA:24577"/>
    </physiologicalReaction>
</comment>
<evidence type="ECO:0000256" key="16">
    <source>
        <dbReference type="ARBA" id="ARBA00023136"/>
    </source>
</evidence>
<evidence type="ECO:0000313" key="33">
    <source>
        <dbReference type="RefSeq" id="XP_012938482.1"/>
    </source>
</evidence>
<evidence type="ECO:0000256" key="23">
    <source>
        <dbReference type="ARBA" id="ARBA00048097"/>
    </source>
</evidence>
<comment type="cofactor">
    <cofactor evidence="3">
        <name>Zn(2+)</name>
        <dbReference type="ChEBI" id="CHEBI:29105"/>
    </cofactor>
</comment>
<evidence type="ECO:0000256" key="14">
    <source>
        <dbReference type="ARBA" id="ARBA00022837"/>
    </source>
</evidence>
<evidence type="ECO:0000256" key="29">
    <source>
        <dbReference type="RuleBase" id="RU003947"/>
    </source>
</evidence>
<comment type="catalytic activity">
    <reaction evidence="24">
        <text>ATP + H2O = ADP + phosphate + H(+)</text>
        <dbReference type="Rhea" id="RHEA:13065"/>
        <dbReference type="ChEBI" id="CHEBI:15377"/>
        <dbReference type="ChEBI" id="CHEBI:15378"/>
        <dbReference type="ChEBI" id="CHEBI:30616"/>
        <dbReference type="ChEBI" id="CHEBI:43474"/>
        <dbReference type="ChEBI" id="CHEBI:456216"/>
    </reaction>
    <physiologicalReaction direction="left-to-right" evidence="24">
        <dbReference type="Rhea" id="RHEA:13066"/>
    </physiologicalReaction>
</comment>
<dbReference type="Proteomes" id="UP000694888">
    <property type="component" value="Unplaced"/>
</dbReference>
<protein>
    <recommendedName>
        <fullName evidence="29">Alkaline phosphatase</fullName>
        <ecNumber evidence="29">3.1.3.1</ecNumber>
    </recommendedName>
</protein>
<comment type="subcellular location">
    <subcellularLocation>
        <location evidence="4">Cell membrane</location>
        <topology evidence="4">Lipid-anchor</topology>
    </subcellularLocation>
    <subcellularLocation>
        <location evidence="22">Extracellular vesicle membrane</location>
        <topology evidence="22">Lipid-anchor</topology>
        <topology evidence="22">GPI-anchor</topology>
    </subcellularLocation>
</comment>
<comment type="catalytic activity">
    <reaction evidence="25">
        <text>phosphoethanolamine + H2O = ethanolamine + phosphate</text>
        <dbReference type="Rhea" id="RHEA:16089"/>
        <dbReference type="ChEBI" id="CHEBI:15377"/>
        <dbReference type="ChEBI" id="CHEBI:43474"/>
        <dbReference type="ChEBI" id="CHEBI:57603"/>
        <dbReference type="ChEBI" id="CHEBI:58190"/>
    </reaction>
    <physiologicalReaction direction="left-to-right" evidence="25">
        <dbReference type="Rhea" id="RHEA:16090"/>
    </physiologicalReaction>
</comment>
<keyword evidence="9" id="KW-0091">Biomineralization</keyword>
<dbReference type="PROSITE" id="PS00123">
    <property type="entry name" value="ALKALINE_PHOSPHATASE"/>
    <property type="match status" value="1"/>
</dbReference>
<keyword evidence="16 31" id="KW-0472">Membrane</keyword>
<dbReference type="Pfam" id="PF00245">
    <property type="entry name" value="Alk_phosphatase"/>
    <property type="match status" value="1"/>
</dbReference>